<evidence type="ECO:0000256" key="2">
    <source>
        <dbReference type="ARBA" id="ARBA00001974"/>
    </source>
</evidence>
<dbReference type="PANTHER" id="PTHR11908:SF132">
    <property type="entry name" value="ALDEHYDE OXIDASE 1-RELATED"/>
    <property type="match status" value="1"/>
</dbReference>
<dbReference type="GeneID" id="114327560"/>
<dbReference type="InterPro" id="IPR016166">
    <property type="entry name" value="FAD-bd_PCMH"/>
</dbReference>
<evidence type="ECO:0000256" key="6">
    <source>
        <dbReference type="ARBA" id="ARBA00022505"/>
    </source>
</evidence>
<keyword evidence="7" id="KW-0001">2Fe-2S</keyword>
<dbReference type="SMART" id="SM01008">
    <property type="entry name" value="Ald_Xan_dh_C"/>
    <property type="match status" value="1"/>
</dbReference>
<dbReference type="InterPro" id="IPR036010">
    <property type="entry name" value="2Fe-2S_ferredoxin-like_sf"/>
</dbReference>
<dbReference type="Pfam" id="PF01315">
    <property type="entry name" value="Ald_Xan_dh_C"/>
    <property type="match status" value="1"/>
</dbReference>
<comment type="similarity">
    <text evidence="4">Belongs to the xanthine dehydrogenase family.</text>
</comment>
<accession>A0ABM5KV21</accession>
<evidence type="ECO:0000313" key="15">
    <source>
        <dbReference type="EnsemblMetazoa" id="XP_050514039.1"/>
    </source>
</evidence>
<keyword evidence="12" id="KW-0576">Peroxisome</keyword>
<dbReference type="InterPro" id="IPR012675">
    <property type="entry name" value="Beta-grasp_dom_sf"/>
</dbReference>
<dbReference type="InterPro" id="IPR002888">
    <property type="entry name" value="2Fe-2S-bd"/>
</dbReference>
<keyword evidence="9" id="KW-0560">Oxidoreductase</keyword>
<dbReference type="Gene3D" id="3.90.1170.50">
    <property type="entry name" value="Aldehyde oxidase/xanthine dehydrogenase, a/b hammerhead"/>
    <property type="match status" value="1"/>
</dbReference>
<evidence type="ECO:0000256" key="3">
    <source>
        <dbReference type="ARBA" id="ARBA00004275"/>
    </source>
</evidence>
<dbReference type="InterPro" id="IPR016169">
    <property type="entry name" value="FAD-bd_PCMH_sub2"/>
</dbReference>
<evidence type="ECO:0000256" key="11">
    <source>
        <dbReference type="ARBA" id="ARBA00023014"/>
    </source>
</evidence>
<proteinExistence type="inferred from homology"/>
<dbReference type="InterPro" id="IPR037165">
    <property type="entry name" value="AldOxase/xan_DH_Mopterin-bd_sf"/>
</dbReference>
<dbReference type="PANTHER" id="PTHR11908">
    <property type="entry name" value="XANTHINE DEHYDROGENASE"/>
    <property type="match status" value="1"/>
</dbReference>
<dbReference type="PROSITE" id="PS51085">
    <property type="entry name" value="2FE2S_FER_2"/>
    <property type="match status" value="1"/>
</dbReference>
<dbReference type="InterPro" id="IPR000674">
    <property type="entry name" value="Ald_Oxase/Xan_DH_a/b"/>
</dbReference>
<keyword evidence="8" id="KW-0479">Metal-binding</keyword>
<dbReference type="InterPro" id="IPR008274">
    <property type="entry name" value="AldOxase/xan_DH_MoCoBD1"/>
</dbReference>
<comment type="subcellular location">
    <subcellularLocation>
        <location evidence="3">Peroxisome</location>
    </subcellularLocation>
</comment>
<dbReference type="InterPro" id="IPR036884">
    <property type="entry name" value="2Fe-2S-bd_dom_sf"/>
</dbReference>
<evidence type="ECO:0000259" key="13">
    <source>
        <dbReference type="PROSITE" id="PS51085"/>
    </source>
</evidence>
<feature type="domain" description="FAD-binding PCMH-type" evidence="14">
    <location>
        <begin position="207"/>
        <end position="395"/>
    </location>
</feature>
<evidence type="ECO:0000259" key="14">
    <source>
        <dbReference type="PROSITE" id="PS51387"/>
    </source>
</evidence>
<comment type="subunit">
    <text evidence="5">Homodimer.</text>
</comment>
<dbReference type="Pfam" id="PF00941">
    <property type="entry name" value="FAD_binding_5"/>
    <property type="match status" value="1"/>
</dbReference>
<dbReference type="PIRSF" id="PIRSF000127">
    <property type="entry name" value="Xanthine_DH"/>
    <property type="match status" value="1"/>
</dbReference>
<evidence type="ECO:0000256" key="12">
    <source>
        <dbReference type="ARBA" id="ARBA00023140"/>
    </source>
</evidence>
<protein>
    <recommendedName>
        <fullName evidence="17">Xanthine dehydrogenase-like</fullName>
    </recommendedName>
</protein>
<keyword evidence="16" id="KW-1185">Reference proteome</keyword>
<reference evidence="15" key="1">
    <citation type="submission" date="2025-05" db="UniProtKB">
        <authorList>
            <consortium name="EnsemblMetazoa"/>
        </authorList>
    </citation>
    <scope>IDENTIFICATION</scope>
</reference>
<dbReference type="SUPFAM" id="SSF56003">
    <property type="entry name" value="Molybdenum cofactor-binding domain"/>
    <property type="match status" value="1"/>
</dbReference>
<dbReference type="RefSeq" id="XP_050514039.1">
    <property type="nucleotide sequence ID" value="XM_050658082.1"/>
</dbReference>
<evidence type="ECO:0000256" key="10">
    <source>
        <dbReference type="ARBA" id="ARBA00023004"/>
    </source>
</evidence>
<evidence type="ECO:0000256" key="9">
    <source>
        <dbReference type="ARBA" id="ARBA00023002"/>
    </source>
</evidence>
<evidence type="ECO:0008006" key="17">
    <source>
        <dbReference type="Google" id="ProtNLM"/>
    </source>
</evidence>
<feature type="domain" description="2Fe-2S ferredoxin-type" evidence="13">
    <location>
        <begin position="5"/>
        <end position="94"/>
    </location>
</feature>
<dbReference type="SUPFAM" id="SSF54292">
    <property type="entry name" value="2Fe-2S ferredoxin-like"/>
    <property type="match status" value="1"/>
</dbReference>
<keyword evidence="11" id="KW-0411">Iron-sulfur</keyword>
<organism evidence="15 16">
    <name type="scientific">Diabrotica virgifera virgifera</name>
    <name type="common">western corn rootworm</name>
    <dbReference type="NCBI Taxonomy" id="50390"/>
    <lineage>
        <taxon>Eukaryota</taxon>
        <taxon>Metazoa</taxon>
        <taxon>Ecdysozoa</taxon>
        <taxon>Arthropoda</taxon>
        <taxon>Hexapoda</taxon>
        <taxon>Insecta</taxon>
        <taxon>Pterygota</taxon>
        <taxon>Neoptera</taxon>
        <taxon>Endopterygota</taxon>
        <taxon>Coleoptera</taxon>
        <taxon>Polyphaga</taxon>
        <taxon>Cucujiformia</taxon>
        <taxon>Chrysomeloidea</taxon>
        <taxon>Chrysomelidae</taxon>
        <taxon>Galerucinae</taxon>
        <taxon>Diabroticina</taxon>
        <taxon>Diabroticites</taxon>
        <taxon>Diabrotica</taxon>
    </lineage>
</organism>
<dbReference type="SUPFAM" id="SSF47741">
    <property type="entry name" value="CO dehydrogenase ISP C-domain like"/>
    <property type="match status" value="1"/>
</dbReference>
<dbReference type="EnsemblMetazoa" id="XM_050658082.1">
    <property type="protein sequence ID" value="XP_050514039.1"/>
    <property type="gene ID" value="LOC114327560"/>
</dbReference>
<dbReference type="SUPFAM" id="SSF54665">
    <property type="entry name" value="CO dehydrogenase molybdoprotein N-domain-like"/>
    <property type="match status" value="1"/>
</dbReference>
<dbReference type="Pfam" id="PF00111">
    <property type="entry name" value="Fer2"/>
    <property type="match status" value="1"/>
</dbReference>
<dbReference type="InterPro" id="IPR036856">
    <property type="entry name" value="Ald_Oxase/Xan_DH_a/b_sf"/>
</dbReference>
<dbReference type="Gene3D" id="3.10.20.30">
    <property type="match status" value="1"/>
</dbReference>
<keyword evidence="10" id="KW-0408">Iron</keyword>
<keyword evidence="6" id="KW-0500">Molybdenum</keyword>
<dbReference type="Gene3D" id="1.10.150.120">
    <property type="entry name" value="[2Fe-2S]-binding domain"/>
    <property type="match status" value="1"/>
</dbReference>
<name>A0ABM5KV21_DIAVI</name>
<dbReference type="PROSITE" id="PS51387">
    <property type="entry name" value="FAD_PCMH"/>
    <property type="match status" value="1"/>
</dbReference>
<comment type="cofactor">
    <cofactor evidence="1">
        <name>Mo-molybdopterin</name>
        <dbReference type="ChEBI" id="CHEBI:71302"/>
    </cofactor>
</comment>
<dbReference type="InterPro" id="IPR001041">
    <property type="entry name" value="2Fe-2S_ferredoxin-type"/>
</dbReference>
<dbReference type="Pfam" id="PF01799">
    <property type="entry name" value="Fer2_2"/>
    <property type="match status" value="1"/>
</dbReference>
<evidence type="ECO:0000256" key="4">
    <source>
        <dbReference type="ARBA" id="ARBA00006849"/>
    </source>
</evidence>
<evidence type="ECO:0000256" key="5">
    <source>
        <dbReference type="ARBA" id="ARBA00011738"/>
    </source>
</evidence>
<evidence type="ECO:0000313" key="16">
    <source>
        <dbReference type="Proteomes" id="UP001652700"/>
    </source>
</evidence>
<comment type="cofactor">
    <cofactor evidence="2">
        <name>FAD</name>
        <dbReference type="ChEBI" id="CHEBI:57692"/>
    </cofactor>
</comment>
<evidence type="ECO:0000256" key="8">
    <source>
        <dbReference type="ARBA" id="ARBA00022723"/>
    </source>
</evidence>
<evidence type="ECO:0000256" key="1">
    <source>
        <dbReference type="ARBA" id="ARBA00001924"/>
    </source>
</evidence>
<sequence>MELHEDLTIFVNGQFHKVLANELSPTTTLNSFLRNHLHLTGTKRMCLEGGCGACLVAVKRQNAVTKEDEIVAVNSCLVSIFSTVGWEIYTIEGLGDTTNPNKLQQVIAKFYGTQCGYCTPGMIMNMFALKQNTKDVTMETVENSFGGNICRCTGYRPILEAFKSVCQDASPDLAKKCGDIEDMPVCKMKLKYPDIICTPHLASPFYYKLGGLSWIKVTLLNDLIQIIKTFESTKNGNPNYYTIVAGNTSKGVYKKETVYNVYVDIQDVRELKSIRLVENGLNVGANITLTTAISTFKKMSQNIPQLKYLKKLAEHIELVANVPVRNIGTLAGNLMIKHKNNEFPSDIFLLLETVNATLQIIDTEENKKLVKPREFLKINMENKIIKSILLPNQSKNYYFESFKYILSIAPQNLLTLSHVSGKSKLKRPISKSKQEYEIKEDMYPISYPVTKKEAMLQTTGEAEYISDMPDLVGQLHAAFVLAKAKPLSRVIKVDAQKAMKLDGVVAFFDKNDIPGRNTFTPIEAEFLTFYHVEEELFCGGVVQYDRQPIGVIVATSQDLAEKAAELVEVAYETTNEKNLHSIKDVLKNNAKERIKEDSKEEPIQKVVNTEHIVNGKVELGWQAHFYMETQCCNVVYKDDGLDMYSSTQWMDGVQTAASVALKIPANKINVIVKRLGGGFGGKIVRHNIVSTATALAAYKLKKPVKMWLPIEKNFAIIGKRNPVLSNYEVGTDRDGNIQFVNNNFFIDHGKGGNEDLIPYTILALTTTYSSKQRSTSSNTVTTDMHASCYIRAPGMLEGVAIVESIMENTAMEIGMDALEFKIKNIDKTDPKILEYLLELKQWADIDTRKEEIEKFNKSNIWRKKGISVVPIKFPMEIYFNYGVLVSIYHSDGSVAISHGGVEIGQGVNTKAIQTCAYKLGIPMEKITVKPSNNLIGANSGITGASLASEGVCWAVSECCEILLERMKPIKESMSNPTWEELVKTSHRECVNLVANMMYSKKSPKLAAYSVYAACAAEIELDVLTGQYLLNRVDILNDAGDSMNPEIDVGQIEGAFVMGLGYFTTEQIVVGKNGEMLTNRTWNYTPPGAMDIPIDFRVKLPGRNPNPVGVLKSKGVGEPAICIGVAVPLAIRNAVASVRKYFDKEASAWYPFVGPSTVDNTFINCLHNYEKYTL</sequence>
<dbReference type="InterPro" id="IPR036318">
    <property type="entry name" value="FAD-bd_PCMH-like_sf"/>
</dbReference>
<evidence type="ECO:0000256" key="7">
    <source>
        <dbReference type="ARBA" id="ARBA00022714"/>
    </source>
</evidence>
<dbReference type="Gene3D" id="3.30.465.10">
    <property type="match status" value="1"/>
</dbReference>
<dbReference type="Pfam" id="PF20256">
    <property type="entry name" value="MoCoBD_2"/>
    <property type="match status" value="1"/>
</dbReference>
<dbReference type="InterPro" id="IPR006058">
    <property type="entry name" value="2Fe2S_fd_BS"/>
</dbReference>
<dbReference type="InterPro" id="IPR046867">
    <property type="entry name" value="AldOxase/xan_DH_MoCoBD2"/>
</dbReference>
<dbReference type="InterPro" id="IPR016208">
    <property type="entry name" value="Ald_Oxase/xanthine_DH-like"/>
</dbReference>
<dbReference type="PROSITE" id="PS00197">
    <property type="entry name" value="2FE2S_FER_1"/>
    <property type="match status" value="1"/>
</dbReference>
<dbReference type="Gene3D" id="3.30.365.10">
    <property type="entry name" value="Aldehyde oxidase/xanthine dehydrogenase, molybdopterin binding domain"/>
    <property type="match status" value="4"/>
</dbReference>
<dbReference type="InterPro" id="IPR002346">
    <property type="entry name" value="Mopterin_DH_FAD-bd"/>
</dbReference>
<dbReference type="Pfam" id="PF02738">
    <property type="entry name" value="MoCoBD_1"/>
    <property type="match status" value="1"/>
</dbReference>
<dbReference type="SUPFAM" id="SSF56176">
    <property type="entry name" value="FAD-binding/transporter-associated domain-like"/>
    <property type="match status" value="1"/>
</dbReference>
<dbReference type="Proteomes" id="UP001652700">
    <property type="component" value="Unplaced"/>
</dbReference>